<name>A0A834THA7_9FABA</name>
<reference evidence="1" key="1">
    <citation type="submission" date="2020-09" db="EMBL/GenBank/DDBJ databases">
        <title>Genome-Enabled Discovery of Anthraquinone Biosynthesis in Senna tora.</title>
        <authorList>
            <person name="Kang S.-H."/>
            <person name="Pandey R.P."/>
            <person name="Lee C.-M."/>
            <person name="Sim J.-S."/>
            <person name="Jeong J.-T."/>
            <person name="Choi B.-S."/>
            <person name="Jung M."/>
            <person name="Ginzburg D."/>
            <person name="Zhao K."/>
            <person name="Won S.Y."/>
            <person name="Oh T.-J."/>
            <person name="Yu Y."/>
            <person name="Kim N.-H."/>
            <person name="Lee O.R."/>
            <person name="Lee T.-H."/>
            <person name="Bashyal P."/>
            <person name="Kim T.-S."/>
            <person name="Lee W.-H."/>
            <person name="Kawkins C."/>
            <person name="Kim C.-K."/>
            <person name="Kim J.S."/>
            <person name="Ahn B.O."/>
            <person name="Rhee S.Y."/>
            <person name="Sohng J.K."/>
        </authorList>
    </citation>
    <scope>NUCLEOTIDE SEQUENCE</scope>
    <source>
        <tissue evidence="1">Leaf</tissue>
    </source>
</reference>
<protein>
    <submittedName>
        <fullName evidence="1">Uncharacterized protein</fullName>
    </submittedName>
</protein>
<sequence>MLRCSPISRTLERSKYWIKLGGLLKIVRLALLCPPLFARASAHEFASRYKCWSFYCLNDVKKDLKIVGCSLK</sequence>
<gene>
    <name evidence="1" type="ORF">G2W53_027245</name>
</gene>
<proteinExistence type="predicted"/>
<organism evidence="1 2">
    <name type="scientific">Senna tora</name>
    <dbReference type="NCBI Taxonomy" id="362788"/>
    <lineage>
        <taxon>Eukaryota</taxon>
        <taxon>Viridiplantae</taxon>
        <taxon>Streptophyta</taxon>
        <taxon>Embryophyta</taxon>
        <taxon>Tracheophyta</taxon>
        <taxon>Spermatophyta</taxon>
        <taxon>Magnoliopsida</taxon>
        <taxon>eudicotyledons</taxon>
        <taxon>Gunneridae</taxon>
        <taxon>Pentapetalae</taxon>
        <taxon>rosids</taxon>
        <taxon>fabids</taxon>
        <taxon>Fabales</taxon>
        <taxon>Fabaceae</taxon>
        <taxon>Caesalpinioideae</taxon>
        <taxon>Cassia clade</taxon>
        <taxon>Senna</taxon>
    </lineage>
</organism>
<comment type="caution">
    <text evidence="1">The sequence shown here is derived from an EMBL/GenBank/DDBJ whole genome shotgun (WGS) entry which is preliminary data.</text>
</comment>
<dbReference type="EMBL" id="JAAIUW010000008">
    <property type="protein sequence ID" value="KAF7821790.1"/>
    <property type="molecule type" value="Genomic_DNA"/>
</dbReference>
<evidence type="ECO:0000313" key="2">
    <source>
        <dbReference type="Proteomes" id="UP000634136"/>
    </source>
</evidence>
<dbReference type="Proteomes" id="UP000634136">
    <property type="component" value="Unassembled WGS sequence"/>
</dbReference>
<dbReference type="AlphaFoldDB" id="A0A834THA7"/>
<keyword evidence="2" id="KW-1185">Reference proteome</keyword>
<accession>A0A834THA7</accession>
<evidence type="ECO:0000313" key="1">
    <source>
        <dbReference type="EMBL" id="KAF7821790.1"/>
    </source>
</evidence>